<evidence type="ECO:0000313" key="1">
    <source>
        <dbReference type="EnsemblPlants" id="AET6Gv20124500.1"/>
    </source>
</evidence>
<proteinExistence type="predicted"/>
<reference evidence="1" key="5">
    <citation type="journal article" date="2021" name="G3 (Bethesda)">
        <title>Aegilops tauschii genome assembly Aet v5.0 features greater sequence contiguity and improved annotation.</title>
        <authorList>
            <person name="Wang L."/>
            <person name="Zhu T."/>
            <person name="Rodriguez J.C."/>
            <person name="Deal K.R."/>
            <person name="Dubcovsky J."/>
            <person name="McGuire P.E."/>
            <person name="Lux T."/>
            <person name="Spannagl M."/>
            <person name="Mayer K.F.X."/>
            <person name="Baldrich P."/>
            <person name="Meyers B.C."/>
            <person name="Huo N."/>
            <person name="Gu Y.Q."/>
            <person name="Zhou H."/>
            <person name="Devos K.M."/>
            <person name="Bennetzen J.L."/>
            <person name="Unver T."/>
            <person name="Budak H."/>
            <person name="Gulick P.J."/>
            <person name="Galiba G."/>
            <person name="Kalapos B."/>
            <person name="Nelson D.R."/>
            <person name="Li P."/>
            <person name="You F.M."/>
            <person name="Luo M.C."/>
            <person name="Dvorak J."/>
        </authorList>
    </citation>
    <scope>NUCLEOTIDE SEQUENCE [LARGE SCALE GENOMIC DNA]</scope>
    <source>
        <strain evidence="1">cv. AL8/78</strain>
    </source>
</reference>
<sequence length="113" mass="13417">MVRIRDSNVQYKLTTVYGPTDSSRKDAFFAELIGQKPPAGISWLMACDFNQIYRARDKNNRNINRSRIIRFRAALQSCELKEIHLQNRRFTWSNERENPTLCKHDSFFCNAEW</sequence>
<reference evidence="2" key="1">
    <citation type="journal article" date="2014" name="Science">
        <title>Ancient hybridizations among the ancestral genomes of bread wheat.</title>
        <authorList>
            <consortium name="International Wheat Genome Sequencing Consortium,"/>
            <person name="Marcussen T."/>
            <person name="Sandve S.R."/>
            <person name="Heier L."/>
            <person name="Spannagl M."/>
            <person name="Pfeifer M."/>
            <person name="Jakobsen K.S."/>
            <person name="Wulff B.B."/>
            <person name="Steuernagel B."/>
            <person name="Mayer K.F."/>
            <person name="Olsen O.A."/>
        </authorList>
    </citation>
    <scope>NUCLEOTIDE SEQUENCE [LARGE SCALE GENOMIC DNA]</scope>
    <source>
        <strain evidence="2">cv. AL8/78</strain>
    </source>
</reference>
<evidence type="ECO:0008006" key="3">
    <source>
        <dbReference type="Google" id="ProtNLM"/>
    </source>
</evidence>
<reference evidence="1" key="3">
    <citation type="journal article" date="2017" name="Nature">
        <title>Genome sequence of the progenitor of the wheat D genome Aegilops tauschii.</title>
        <authorList>
            <person name="Luo M.C."/>
            <person name="Gu Y.Q."/>
            <person name="Puiu D."/>
            <person name="Wang H."/>
            <person name="Twardziok S.O."/>
            <person name="Deal K.R."/>
            <person name="Huo N."/>
            <person name="Zhu T."/>
            <person name="Wang L."/>
            <person name="Wang Y."/>
            <person name="McGuire P.E."/>
            <person name="Liu S."/>
            <person name="Long H."/>
            <person name="Ramasamy R.K."/>
            <person name="Rodriguez J.C."/>
            <person name="Van S.L."/>
            <person name="Yuan L."/>
            <person name="Wang Z."/>
            <person name="Xia Z."/>
            <person name="Xiao L."/>
            <person name="Anderson O.D."/>
            <person name="Ouyang S."/>
            <person name="Liang Y."/>
            <person name="Zimin A.V."/>
            <person name="Pertea G."/>
            <person name="Qi P."/>
            <person name="Bennetzen J.L."/>
            <person name="Dai X."/>
            <person name="Dawson M.W."/>
            <person name="Muller H.G."/>
            <person name="Kugler K."/>
            <person name="Rivarola-Duarte L."/>
            <person name="Spannagl M."/>
            <person name="Mayer K.F.X."/>
            <person name="Lu F.H."/>
            <person name="Bevan M.W."/>
            <person name="Leroy P."/>
            <person name="Li P."/>
            <person name="You F.M."/>
            <person name="Sun Q."/>
            <person name="Liu Z."/>
            <person name="Lyons E."/>
            <person name="Wicker T."/>
            <person name="Salzberg S.L."/>
            <person name="Devos K.M."/>
            <person name="Dvorak J."/>
        </authorList>
    </citation>
    <scope>NUCLEOTIDE SEQUENCE [LARGE SCALE GENOMIC DNA]</scope>
    <source>
        <strain evidence="1">cv. AL8/78</strain>
    </source>
</reference>
<reference evidence="1" key="4">
    <citation type="submission" date="2019-03" db="UniProtKB">
        <authorList>
            <consortium name="EnsemblPlants"/>
        </authorList>
    </citation>
    <scope>IDENTIFICATION</scope>
</reference>
<dbReference type="Gramene" id="AET6Gv20124500.1">
    <property type="protein sequence ID" value="AET6Gv20124500.1"/>
    <property type="gene ID" value="AET6Gv20124500"/>
</dbReference>
<reference evidence="2" key="2">
    <citation type="journal article" date="2017" name="Nat. Plants">
        <title>The Aegilops tauschii genome reveals multiple impacts of transposons.</title>
        <authorList>
            <person name="Zhao G."/>
            <person name="Zou C."/>
            <person name="Li K."/>
            <person name="Wang K."/>
            <person name="Li T."/>
            <person name="Gao L."/>
            <person name="Zhang X."/>
            <person name="Wang H."/>
            <person name="Yang Z."/>
            <person name="Liu X."/>
            <person name="Jiang W."/>
            <person name="Mao L."/>
            <person name="Kong X."/>
            <person name="Jiao Y."/>
            <person name="Jia J."/>
        </authorList>
    </citation>
    <scope>NUCLEOTIDE SEQUENCE [LARGE SCALE GENOMIC DNA]</scope>
    <source>
        <strain evidence="2">cv. AL8/78</strain>
    </source>
</reference>
<evidence type="ECO:0000313" key="2">
    <source>
        <dbReference type="Proteomes" id="UP000015105"/>
    </source>
</evidence>
<keyword evidence="2" id="KW-1185">Reference proteome</keyword>
<dbReference type="EnsemblPlants" id="AET6Gv20124500.1">
    <property type="protein sequence ID" value="AET6Gv20124500.1"/>
    <property type="gene ID" value="AET6Gv20124500"/>
</dbReference>
<organism evidence="1 2">
    <name type="scientific">Aegilops tauschii subsp. strangulata</name>
    <name type="common">Goatgrass</name>
    <dbReference type="NCBI Taxonomy" id="200361"/>
    <lineage>
        <taxon>Eukaryota</taxon>
        <taxon>Viridiplantae</taxon>
        <taxon>Streptophyta</taxon>
        <taxon>Embryophyta</taxon>
        <taxon>Tracheophyta</taxon>
        <taxon>Spermatophyta</taxon>
        <taxon>Magnoliopsida</taxon>
        <taxon>Liliopsida</taxon>
        <taxon>Poales</taxon>
        <taxon>Poaceae</taxon>
        <taxon>BOP clade</taxon>
        <taxon>Pooideae</taxon>
        <taxon>Triticodae</taxon>
        <taxon>Triticeae</taxon>
        <taxon>Triticinae</taxon>
        <taxon>Aegilops</taxon>
    </lineage>
</organism>
<dbReference type="SUPFAM" id="SSF56219">
    <property type="entry name" value="DNase I-like"/>
    <property type="match status" value="1"/>
</dbReference>
<dbReference type="InterPro" id="IPR036691">
    <property type="entry name" value="Endo/exonu/phosph_ase_sf"/>
</dbReference>
<name>A0A453MWN5_AEGTS</name>
<dbReference type="STRING" id="200361.A0A453MWN5"/>
<dbReference type="Proteomes" id="UP000015105">
    <property type="component" value="Chromosome 6D"/>
</dbReference>
<dbReference type="AlphaFoldDB" id="A0A453MWN5"/>
<protein>
    <recommendedName>
        <fullName evidence="3">Endonuclease/exonuclease/phosphatase domain-containing protein</fullName>
    </recommendedName>
</protein>
<dbReference type="Gene3D" id="3.60.10.10">
    <property type="entry name" value="Endonuclease/exonuclease/phosphatase"/>
    <property type="match status" value="1"/>
</dbReference>
<accession>A0A453MWN5</accession>